<dbReference type="AlphaFoldDB" id="A0A493TI61"/>
<accession>A0A493TI61</accession>
<evidence type="ECO:0000313" key="1">
    <source>
        <dbReference type="Ensembl" id="ENSAPLP00000025408.1"/>
    </source>
</evidence>
<sequence>YIYFFSYRIQKESIARTQVLTKKLQLISTPNFHTEDKMTEQGLCGPRSILAHIFNKLFFSFFCLIE</sequence>
<reference evidence="1 2" key="1">
    <citation type="submission" date="2017-10" db="EMBL/GenBank/DDBJ databases">
        <title>A new Pekin duck reference genome.</title>
        <authorList>
            <person name="Hou Z.-C."/>
            <person name="Zhou Z.-K."/>
            <person name="Zhu F."/>
            <person name="Hou S.-S."/>
        </authorList>
    </citation>
    <scope>NUCLEOTIDE SEQUENCE [LARGE SCALE GENOMIC DNA]</scope>
</reference>
<dbReference type="Ensembl" id="ENSAPLT00000039492.1">
    <property type="protein sequence ID" value="ENSAPLP00000025408.1"/>
    <property type="gene ID" value="ENSAPLG00000022935.1"/>
</dbReference>
<reference evidence="1" key="3">
    <citation type="submission" date="2025-09" db="UniProtKB">
        <authorList>
            <consortium name="Ensembl"/>
        </authorList>
    </citation>
    <scope>IDENTIFICATION</scope>
</reference>
<keyword evidence="2" id="KW-1185">Reference proteome</keyword>
<name>A0A493TI61_ANAPP</name>
<organism evidence="1 2">
    <name type="scientific">Anas platyrhynchos platyrhynchos</name>
    <name type="common">Northern mallard</name>
    <dbReference type="NCBI Taxonomy" id="8840"/>
    <lineage>
        <taxon>Eukaryota</taxon>
        <taxon>Metazoa</taxon>
        <taxon>Chordata</taxon>
        <taxon>Craniata</taxon>
        <taxon>Vertebrata</taxon>
        <taxon>Euteleostomi</taxon>
        <taxon>Archelosauria</taxon>
        <taxon>Archosauria</taxon>
        <taxon>Dinosauria</taxon>
        <taxon>Saurischia</taxon>
        <taxon>Theropoda</taxon>
        <taxon>Coelurosauria</taxon>
        <taxon>Aves</taxon>
        <taxon>Neognathae</taxon>
        <taxon>Galloanserae</taxon>
        <taxon>Anseriformes</taxon>
        <taxon>Anatidae</taxon>
        <taxon>Anatinae</taxon>
        <taxon>Anas</taxon>
    </lineage>
</organism>
<dbReference type="Proteomes" id="UP000016666">
    <property type="component" value="Chromosome 2"/>
</dbReference>
<proteinExistence type="predicted"/>
<evidence type="ECO:0000313" key="2">
    <source>
        <dbReference type="Proteomes" id="UP000016666"/>
    </source>
</evidence>
<protein>
    <submittedName>
        <fullName evidence="1">Uncharacterized protein</fullName>
    </submittedName>
</protein>
<reference evidence="1" key="2">
    <citation type="submission" date="2025-08" db="UniProtKB">
        <authorList>
            <consortium name="Ensembl"/>
        </authorList>
    </citation>
    <scope>IDENTIFICATION</scope>
</reference>